<proteinExistence type="predicted"/>
<reference evidence="3" key="1">
    <citation type="submission" date="2021-01" db="EMBL/GenBank/DDBJ databases">
        <title>Adiantum capillus-veneris genome.</title>
        <authorList>
            <person name="Fang Y."/>
            <person name="Liao Q."/>
        </authorList>
    </citation>
    <scope>NUCLEOTIDE SEQUENCE</scope>
    <source>
        <strain evidence="3">H3</strain>
        <tissue evidence="3">Leaf</tissue>
    </source>
</reference>
<dbReference type="Proteomes" id="UP000886520">
    <property type="component" value="Chromosome 1"/>
</dbReference>
<organism evidence="3 4">
    <name type="scientific">Adiantum capillus-veneris</name>
    <name type="common">Maidenhair fern</name>
    <dbReference type="NCBI Taxonomy" id="13818"/>
    <lineage>
        <taxon>Eukaryota</taxon>
        <taxon>Viridiplantae</taxon>
        <taxon>Streptophyta</taxon>
        <taxon>Embryophyta</taxon>
        <taxon>Tracheophyta</taxon>
        <taxon>Polypodiopsida</taxon>
        <taxon>Polypodiidae</taxon>
        <taxon>Polypodiales</taxon>
        <taxon>Pteridineae</taxon>
        <taxon>Pteridaceae</taxon>
        <taxon>Vittarioideae</taxon>
        <taxon>Adiantum</taxon>
    </lineage>
</organism>
<keyword evidence="1" id="KW-1133">Transmembrane helix</keyword>
<evidence type="ECO:0000259" key="2">
    <source>
        <dbReference type="Pfam" id="PF25002"/>
    </source>
</evidence>
<sequence length="585" mass="65441">MCGEAMRSPLISTANSFSKPSIRKHSSSENLFADHHYYLHLQPQEKHSLVLPPSPSRKADSTLSTCVCFIFFFFIITIAAFLLCSNIDPPQIVEHSFSVTCCRSKGVVPSPHADKPLHAWKGLGTVFLRGTRAMSELVVAHIAENTRPEELRLFLRTSYRSGVLARADLVFLFDSNALLSSMLDVIYEENHSFHRLLRMSSKDGDQGQSIINASTPSSLQMSSSNTTISTLNINAYRKSSSENESSSQPFWGYHTTNCSQNCQSDAMMLFRWGSMVGFDTLELNADDTLAGFFDHPPVMLRRWPCYQMLLGMVRHRFKHVLLTDVSGVAMLQDPFALATRRKVGLYLSLEDRTWGASSAAILGVNVSTLHADYSESMSANRRDRVTLSSTNRAVLRRQNNGHLDVHQRGVGAKRRLRRGTGVGGLYERVYGKRMWSALEEFERRKKLVNSGVILGGIHQIRGLANVMVTEIVRVAMQRTNRDTFPDSVLLSYLLHKSSSVLGKRVLDHLHLLDNGESFVHSLVGSQQSSLFLKRNSRAGYAMIQGNHKSKRWGTAALVINSDICASPADAKVYIDCALQYRNKFS</sequence>
<comment type="caution">
    <text evidence="3">The sequence shown here is derived from an EMBL/GenBank/DDBJ whole genome shotgun (WGS) entry which is preliminary data.</text>
</comment>
<feature type="domain" description="DUF7780" evidence="2">
    <location>
        <begin position="443"/>
        <end position="497"/>
    </location>
</feature>
<evidence type="ECO:0000313" key="3">
    <source>
        <dbReference type="EMBL" id="KAI5085090.1"/>
    </source>
</evidence>
<dbReference type="InterPro" id="IPR056682">
    <property type="entry name" value="DUF7780"/>
</dbReference>
<dbReference type="PANTHER" id="PTHR34960">
    <property type="entry name" value="EMB|CAB68146.1-RELATED"/>
    <property type="match status" value="1"/>
</dbReference>
<dbReference type="AlphaFoldDB" id="A0A9D4ZTV4"/>
<dbReference type="Pfam" id="PF25002">
    <property type="entry name" value="DUF7780"/>
    <property type="match status" value="2"/>
</dbReference>
<dbReference type="OrthoDB" id="1921707at2759"/>
<protein>
    <recommendedName>
        <fullName evidence="2">DUF7780 domain-containing protein</fullName>
    </recommendedName>
</protein>
<dbReference type="EMBL" id="JABFUD020000001">
    <property type="protein sequence ID" value="KAI5085090.1"/>
    <property type="molecule type" value="Genomic_DNA"/>
</dbReference>
<dbReference type="PANTHER" id="PTHR34960:SF1">
    <property type="entry name" value="EMB|CAB68146.1-RELATED"/>
    <property type="match status" value="1"/>
</dbReference>
<evidence type="ECO:0000313" key="4">
    <source>
        <dbReference type="Proteomes" id="UP000886520"/>
    </source>
</evidence>
<evidence type="ECO:0000256" key="1">
    <source>
        <dbReference type="SAM" id="Phobius"/>
    </source>
</evidence>
<keyword evidence="1" id="KW-0472">Membrane</keyword>
<keyword evidence="4" id="KW-1185">Reference proteome</keyword>
<feature type="domain" description="DUF7780" evidence="2">
    <location>
        <begin position="118"/>
        <end position="337"/>
    </location>
</feature>
<accession>A0A9D4ZTV4</accession>
<name>A0A9D4ZTV4_ADICA</name>
<gene>
    <name evidence="3" type="ORF">GOP47_0001259</name>
</gene>
<keyword evidence="1" id="KW-0812">Transmembrane</keyword>
<feature type="transmembrane region" description="Helical" evidence="1">
    <location>
        <begin position="63"/>
        <end position="83"/>
    </location>
</feature>